<keyword evidence="2" id="KW-0472">Membrane</keyword>
<accession>A0A6G0XHF0</accession>
<keyword evidence="2" id="KW-0812">Transmembrane</keyword>
<dbReference type="Proteomes" id="UP000481153">
    <property type="component" value="Unassembled WGS sequence"/>
</dbReference>
<organism evidence="3 4">
    <name type="scientific">Aphanomyces euteiches</name>
    <dbReference type="NCBI Taxonomy" id="100861"/>
    <lineage>
        <taxon>Eukaryota</taxon>
        <taxon>Sar</taxon>
        <taxon>Stramenopiles</taxon>
        <taxon>Oomycota</taxon>
        <taxon>Saprolegniomycetes</taxon>
        <taxon>Saprolegniales</taxon>
        <taxon>Verrucalvaceae</taxon>
        <taxon>Aphanomyces</taxon>
    </lineage>
</organism>
<dbReference type="VEuPathDB" id="FungiDB:AeMF1_016990"/>
<feature type="compositionally biased region" description="Polar residues" evidence="1">
    <location>
        <begin position="232"/>
        <end position="250"/>
    </location>
</feature>
<feature type="compositionally biased region" description="Polar residues" evidence="1">
    <location>
        <begin position="215"/>
        <end position="224"/>
    </location>
</feature>
<evidence type="ECO:0000313" key="3">
    <source>
        <dbReference type="EMBL" id="KAF0739560.1"/>
    </source>
</evidence>
<gene>
    <name evidence="3" type="ORF">Ae201684_004741</name>
</gene>
<feature type="transmembrane region" description="Helical" evidence="2">
    <location>
        <begin position="29"/>
        <end position="54"/>
    </location>
</feature>
<keyword evidence="2" id="KW-1133">Transmembrane helix</keyword>
<dbReference type="AlphaFoldDB" id="A0A6G0XHF0"/>
<sequence length="272" mass="29794">MGVLDAAVDNECTKYWAQAGVDANQCCPFGIIILSSVGSVVACIACMALALYIWQPRMPPSLPTPSPESGPVRIVLPDHLNNHEQHHDDGLDIRIYPPPHHAASAPQATSDFHYINIAKKSSPAPFSRREFESAAESIHYFTSDPPSSHRPSGSVSMFQFSEVSSEASHGMSSIADMTSSQMWHSSDEQHETSKEMLYSQASFFSTNKTFKPTATFNSGISSLNKPRRQNTSRRQPQMFRTQRSDTTASRLPSDADSSSLVSSTIAEVPNKS</sequence>
<reference evidence="3 4" key="1">
    <citation type="submission" date="2019-07" db="EMBL/GenBank/DDBJ databases">
        <title>Genomics analysis of Aphanomyces spp. identifies a new class of oomycete effector associated with host adaptation.</title>
        <authorList>
            <person name="Gaulin E."/>
        </authorList>
    </citation>
    <scope>NUCLEOTIDE SEQUENCE [LARGE SCALE GENOMIC DNA]</scope>
    <source>
        <strain evidence="3 4">ATCC 201684</strain>
    </source>
</reference>
<comment type="caution">
    <text evidence="3">The sequence shown here is derived from an EMBL/GenBank/DDBJ whole genome shotgun (WGS) entry which is preliminary data.</text>
</comment>
<proteinExistence type="predicted"/>
<feature type="compositionally biased region" description="Low complexity" evidence="1">
    <location>
        <begin position="254"/>
        <end position="263"/>
    </location>
</feature>
<protein>
    <submittedName>
        <fullName evidence="3">Uncharacterized protein</fullName>
    </submittedName>
</protein>
<dbReference type="EMBL" id="VJMJ01000063">
    <property type="protein sequence ID" value="KAF0739560.1"/>
    <property type="molecule type" value="Genomic_DNA"/>
</dbReference>
<feature type="region of interest" description="Disordered" evidence="1">
    <location>
        <begin position="215"/>
        <end position="272"/>
    </location>
</feature>
<name>A0A6G0XHF0_9STRA</name>
<keyword evidence="4" id="KW-1185">Reference proteome</keyword>
<evidence type="ECO:0000313" key="4">
    <source>
        <dbReference type="Proteomes" id="UP000481153"/>
    </source>
</evidence>
<evidence type="ECO:0000256" key="1">
    <source>
        <dbReference type="SAM" id="MobiDB-lite"/>
    </source>
</evidence>
<evidence type="ECO:0000256" key="2">
    <source>
        <dbReference type="SAM" id="Phobius"/>
    </source>
</evidence>